<keyword evidence="4" id="KW-1003">Cell membrane</keyword>
<feature type="transmembrane region" description="Helical" evidence="8">
    <location>
        <begin position="152"/>
        <end position="175"/>
    </location>
</feature>
<keyword evidence="3" id="KW-0813">Transport</keyword>
<evidence type="ECO:0000256" key="3">
    <source>
        <dbReference type="ARBA" id="ARBA00022448"/>
    </source>
</evidence>
<evidence type="ECO:0000256" key="5">
    <source>
        <dbReference type="ARBA" id="ARBA00022692"/>
    </source>
</evidence>
<keyword evidence="5 8" id="KW-0812">Transmembrane</keyword>
<comment type="subcellular location">
    <subcellularLocation>
        <location evidence="1">Cell membrane</location>
        <topology evidence="1">Multi-pass membrane protein</topology>
    </subcellularLocation>
</comment>
<feature type="transmembrane region" description="Helical" evidence="8">
    <location>
        <begin position="38"/>
        <end position="56"/>
    </location>
</feature>
<organism evidence="9">
    <name type="scientific">hydrothermal vent metagenome</name>
    <dbReference type="NCBI Taxonomy" id="652676"/>
    <lineage>
        <taxon>unclassified sequences</taxon>
        <taxon>metagenomes</taxon>
        <taxon>ecological metagenomes</taxon>
    </lineage>
</organism>
<dbReference type="EMBL" id="UOFX01000044">
    <property type="protein sequence ID" value="VAX09158.1"/>
    <property type="molecule type" value="Genomic_DNA"/>
</dbReference>
<evidence type="ECO:0000256" key="6">
    <source>
        <dbReference type="ARBA" id="ARBA00022989"/>
    </source>
</evidence>
<evidence type="ECO:0000313" key="9">
    <source>
        <dbReference type="EMBL" id="VAX09158.1"/>
    </source>
</evidence>
<dbReference type="Pfam" id="PF01594">
    <property type="entry name" value="AI-2E_transport"/>
    <property type="match status" value="1"/>
</dbReference>
<dbReference type="InterPro" id="IPR002549">
    <property type="entry name" value="AI-2E-like"/>
</dbReference>
<accession>A0A3B1BCL2</accession>
<sequence>MRFITQWFKHHFSDPGVVFLAMFLVISFAVVITMGNMLTPVLGSIVIAYLLEGVVVRLEQRRFPRMAAVWLVYLLFLVFVTVLVFGLLPTLSRQITQLFQQLPTMISKGQQVLMQLPDRYPEVFTVEQVQEMMGVIRQEIAEFGQTVVSVSLASVVDVITILVYVVLMPMLVFFFMKDKQLIVDWALGFMPQNRKLATTVWYEVDLQVANYVRGKFIEIIIVWSATFVVFVLFGLEYAMLLGMLVGLSVIIPYIGATVVTIPVVMIAWFQWGWSGDFVWLTVTFLIIQALDGYVLVPLLFSEVVNLHPVAIIVAILVFGGFWGFWGVFFAIPLATLVQAVIRAWPKAALEADGD</sequence>
<keyword evidence="7 8" id="KW-0472">Membrane</keyword>
<comment type="similarity">
    <text evidence="2">Belongs to the autoinducer-2 exporter (AI-2E) (TC 2.A.86) family.</text>
</comment>
<proteinExistence type="inferred from homology"/>
<dbReference type="AlphaFoldDB" id="A0A3B1BCL2"/>
<evidence type="ECO:0000256" key="4">
    <source>
        <dbReference type="ARBA" id="ARBA00022475"/>
    </source>
</evidence>
<dbReference type="GO" id="GO:0005886">
    <property type="term" value="C:plasma membrane"/>
    <property type="evidence" value="ECO:0007669"/>
    <property type="project" value="UniProtKB-SubCell"/>
</dbReference>
<gene>
    <name evidence="9" type="ORF">MNBD_GAMMA26-2320</name>
</gene>
<evidence type="ECO:0000256" key="2">
    <source>
        <dbReference type="ARBA" id="ARBA00009773"/>
    </source>
</evidence>
<feature type="transmembrane region" description="Helical" evidence="8">
    <location>
        <begin position="12"/>
        <end position="32"/>
    </location>
</feature>
<evidence type="ECO:0000256" key="8">
    <source>
        <dbReference type="SAM" id="Phobius"/>
    </source>
</evidence>
<reference evidence="9" key="1">
    <citation type="submission" date="2018-06" db="EMBL/GenBank/DDBJ databases">
        <authorList>
            <person name="Zhirakovskaya E."/>
        </authorList>
    </citation>
    <scope>NUCLEOTIDE SEQUENCE</scope>
</reference>
<protein>
    <submittedName>
        <fullName evidence="9">Permease PerM (= YfgO)</fullName>
    </submittedName>
</protein>
<dbReference type="PANTHER" id="PTHR21716:SF53">
    <property type="entry name" value="PERMEASE PERM-RELATED"/>
    <property type="match status" value="1"/>
</dbReference>
<feature type="transmembrane region" description="Helical" evidence="8">
    <location>
        <begin position="277"/>
        <end position="300"/>
    </location>
</feature>
<feature type="transmembrane region" description="Helical" evidence="8">
    <location>
        <begin position="216"/>
        <end position="235"/>
    </location>
</feature>
<feature type="transmembrane region" description="Helical" evidence="8">
    <location>
        <begin position="241"/>
        <end position="265"/>
    </location>
</feature>
<feature type="transmembrane region" description="Helical" evidence="8">
    <location>
        <begin position="68"/>
        <end position="88"/>
    </location>
</feature>
<evidence type="ECO:0000256" key="1">
    <source>
        <dbReference type="ARBA" id="ARBA00004651"/>
    </source>
</evidence>
<feature type="transmembrane region" description="Helical" evidence="8">
    <location>
        <begin position="306"/>
        <end position="337"/>
    </location>
</feature>
<dbReference type="PANTHER" id="PTHR21716">
    <property type="entry name" value="TRANSMEMBRANE PROTEIN"/>
    <property type="match status" value="1"/>
</dbReference>
<dbReference type="GO" id="GO:0055085">
    <property type="term" value="P:transmembrane transport"/>
    <property type="evidence" value="ECO:0007669"/>
    <property type="project" value="TreeGrafter"/>
</dbReference>
<name>A0A3B1BCL2_9ZZZZ</name>
<keyword evidence="6 8" id="KW-1133">Transmembrane helix</keyword>
<evidence type="ECO:0000256" key="7">
    <source>
        <dbReference type="ARBA" id="ARBA00023136"/>
    </source>
</evidence>